<proteinExistence type="predicted"/>
<evidence type="ECO:0000313" key="3">
    <source>
        <dbReference type="EMBL" id="GIQ87927.1"/>
    </source>
</evidence>
<feature type="compositionally biased region" description="Polar residues" evidence="1">
    <location>
        <begin position="22"/>
        <end position="38"/>
    </location>
</feature>
<reference evidence="3 4" key="1">
    <citation type="journal article" date="2018" name="PLoS ONE">
        <title>The draft genome of Kipferlia bialata reveals reductive genome evolution in fornicate parasites.</title>
        <authorList>
            <person name="Tanifuji G."/>
            <person name="Takabayashi S."/>
            <person name="Kume K."/>
            <person name="Takagi M."/>
            <person name="Nakayama T."/>
            <person name="Kamikawa R."/>
            <person name="Inagaki Y."/>
            <person name="Hashimoto T."/>
        </authorList>
    </citation>
    <scope>NUCLEOTIDE SEQUENCE [LARGE SCALE GENOMIC DNA]</scope>
    <source>
        <strain evidence="3">NY0173</strain>
    </source>
</reference>
<evidence type="ECO:0000256" key="2">
    <source>
        <dbReference type="SAM" id="Phobius"/>
    </source>
</evidence>
<dbReference type="EMBL" id="BDIP01003618">
    <property type="protein sequence ID" value="GIQ87927.1"/>
    <property type="molecule type" value="Genomic_DNA"/>
</dbReference>
<organism evidence="3 4">
    <name type="scientific">Kipferlia bialata</name>
    <dbReference type="NCBI Taxonomy" id="797122"/>
    <lineage>
        <taxon>Eukaryota</taxon>
        <taxon>Metamonada</taxon>
        <taxon>Carpediemonas-like organisms</taxon>
        <taxon>Kipferlia</taxon>
    </lineage>
</organism>
<keyword evidence="4" id="KW-1185">Reference proteome</keyword>
<evidence type="ECO:0000313" key="4">
    <source>
        <dbReference type="Proteomes" id="UP000265618"/>
    </source>
</evidence>
<feature type="transmembrane region" description="Helical" evidence="2">
    <location>
        <begin position="82"/>
        <end position="99"/>
    </location>
</feature>
<gene>
    <name evidence="3" type="ORF">KIPB_010069</name>
</gene>
<accession>A0A9K3GM31</accession>
<feature type="compositionally biased region" description="Polar residues" evidence="1">
    <location>
        <begin position="1"/>
        <end position="11"/>
    </location>
</feature>
<dbReference type="AlphaFoldDB" id="A0A9K3GM31"/>
<comment type="caution">
    <text evidence="3">The sequence shown here is derived from an EMBL/GenBank/DDBJ whole genome shotgun (WGS) entry which is preliminary data.</text>
</comment>
<keyword evidence="2" id="KW-0812">Transmembrane</keyword>
<protein>
    <submittedName>
        <fullName evidence="3">Uncharacterized protein</fullName>
    </submittedName>
</protein>
<keyword evidence="2" id="KW-1133">Transmembrane helix</keyword>
<name>A0A9K3GM31_9EUKA</name>
<dbReference type="Proteomes" id="UP000265618">
    <property type="component" value="Unassembled WGS sequence"/>
</dbReference>
<keyword evidence="2" id="KW-0472">Membrane</keyword>
<evidence type="ECO:0000256" key="1">
    <source>
        <dbReference type="SAM" id="MobiDB-lite"/>
    </source>
</evidence>
<sequence length="100" mass="11052">MHSPTVKQRTAVSLEDPEGQHHGQNNEARCVSDSSSDTPVYPFQKAALSPKHLEVPTRRGIGWNAKRWGVITTASYWAKREYVMIAVVLGAVGLGLWHAD</sequence>
<feature type="region of interest" description="Disordered" evidence="1">
    <location>
        <begin position="1"/>
        <end position="42"/>
    </location>
</feature>